<dbReference type="WBParaSite" id="PS1159_v2.g23970.t1">
    <property type="protein sequence ID" value="PS1159_v2.g23970.t1"/>
    <property type="gene ID" value="PS1159_v2.g23970"/>
</dbReference>
<sequence>MKFFCFPIFACRGKVDSLDYSCQKLEIVPDSVLKCGKHLEELDISMNNLCDLPPAFFKLVKMQRLVLSFNRFEAIPVQFGDLKNLVELDFSNNGIVDIAPEIELSPHLVIIDLSSNVLSAGTLPKSIVNLSNLTHLNISNNPIAELPEDIDKLQNLRSLDARQCDLRQLPASIVKLRQLHRLDVGENNLAELPAGFEGLENLREFDAEENDLIVLSNSILGCTKLESLVISENRLREIPSDIGELTNLIELNAHSNEIERIPSSIRLLTSLKILRLNNNMIEMVPQAIGSLSSLHELYLNGNRLQSIPSSIGNLKKLNFLDVSSNNIIQLPPTIGFLENLGSLLVRSNKLGEIPSEIGKLSKLRILDVVDNELENLPYTLLVIKESLRALYLTADRPLKIGVLKESRDKNNILVLTHYMLPQKNYTIPNGDNKSAVGGARVCFAGDVPLASEEEINDSQEDKALIGNFSRFDTPHPKEFGKKYQKALQAKRNSQDMTGMFENQNGPGLASEVDETVQMRPLRSVLKTRPQSTISASMETGETKTVIVRRINNAIGWNIYGGIDCRIPFKDSDHGFFVSKLETGGAAEQSGIVIGDKLLAVNGRPLKGLTHDQCVNIIQDAGDLIEFRIESAAEKISEAQSKTSLISEGPPTSFAPSLPKHVEPEVSTDVISVPIKCELDGSPGFTICGGTASMPISIKDIMPNGPADSTGLLRPGDRILSVNGTNVKMARPEQVHALIKAVNADLELYLVVERVNFKSTQNLVQSLLAPSRSMPSLFLPHLSSDETQSSTFTPYHVKQKSQGHARKPSGDFPTNYFVDLTTEPRSAFGPNRSKSIDHLVLAVENSEQQTSKADQSYDCTTTISSKSEKSQSPKPSQLRQPSVFVPKKVVSPPTSPISTPEPLSASSPAPPAQTASTSRIPQPSKIPPPVAPKPKTSITAKSQTPETLAFNSKIKRFEELQQTPAASTSASPNKNTPPPKKPLLSSTDLQKLKESEQLRMNNNTPKLEENDEENGDATPSEEYEQRLNHAVSMPAVVRTKNAEMRKKAAEAAANSGIPSPSPAPSSSSSSELQRSDSAASTSSLRKLDPQEIEKQKRWREARMKSVEIASKQAEGFLNELRQISVSFLNKRITF</sequence>
<name>A0AC35G4W3_9BILA</name>
<protein>
    <submittedName>
        <fullName evidence="2">PDZ domain-containing protein</fullName>
    </submittedName>
</protein>
<dbReference type="Proteomes" id="UP000887580">
    <property type="component" value="Unplaced"/>
</dbReference>
<proteinExistence type="predicted"/>
<organism evidence="1 2">
    <name type="scientific">Panagrolaimus sp. PS1159</name>
    <dbReference type="NCBI Taxonomy" id="55785"/>
    <lineage>
        <taxon>Eukaryota</taxon>
        <taxon>Metazoa</taxon>
        <taxon>Ecdysozoa</taxon>
        <taxon>Nematoda</taxon>
        <taxon>Chromadorea</taxon>
        <taxon>Rhabditida</taxon>
        <taxon>Tylenchina</taxon>
        <taxon>Panagrolaimomorpha</taxon>
        <taxon>Panagrolaimoidea</taxon>
        <taxon>Panagrolaimidae</taxon>
        <taxon>Panagrolaimus</taxon>
    </lineage>
</organism>
<accession>A0AC35G4W3</accession>
<evidence type="ECO:0000313" key="1">
    <source>
        <dbReference type="Proteomes" id="UP000887580"/>
    </source>
</evidence>
<reference evidence="2" key="1">
    <citation type="submission" date="2022-11" db="UniProtKB">
        <authorList>
            <consortium name="WormBaseParasite"/>
        </authorList>
    </citation>
    <scope>IDENTIFICATION</scope>
</reference>
<evidence type="ECO:0000313" key="2">
    <source>
        <dbReference type="WBParaSite" id="PS1159_v2.g23970.t1"/>
    </source>
</evidence>